<name>A0A1Q9BVD2_SYMMI</name>
<reference evidence="2 3" key="1">
    <citation type="submission" date="2016-02" db="EMBL/GenBank/DDBJ databases">
        <title>Genome analysis of coral dinoflagellate symbionts highlights evolutionary adaptations to a symbiotic lifestyle.</title>
        <authorList>
            <person name="Aranda M."/>
            <person name="Li Y."/>
            <person name="Liew Y.J."/>
            <person name="Baumgarten S."/>
            <person name="Simakov O."/>
            <person name="Wilson M."/>
            <person name="Piel J."/>
            <person name="Ashoor H."/>
            <person name="Bougouffa S."/>
            <person name="Bajic V.B."/>
            <person name="Ryu T."/>
            <person name="Ravasi T."/>
            <person name="Bayer T."/>
            <person name="Micklem G."/>
            <person name="Kim H."/>
            <person name="Bhak J."/>
            <person name="Lajeunesse T.C."/>
            <person name="Voolstra C.R."/>
        </authorList>
    </citation>
    <scope>NUCLEOTIDE SEQUENCE [LARGE SCALE GENOMIC DNA]</scope>
    <source>
        <strain evidence="2 3">CCMP2467</strain>
    </source>
</reference>
<evidence type="ECO:0000313" key="3">
    <source>
        <dbReference type="Proteomes" id="UP000186817"/>
    </source>
</evidence>
<gene>
    <name evidence="2" type="ORF">AK812_SmicGene45794</name>
</gene>
<dbReference type="Proteomes" id="UP000186817">
    <property type="component" value="Unassembled WGS sequence"/>
</dbReference>
<evidence type="ECO:0000256" key="1">
    <source>
        <dbReference type="SAM" id="MobiDB-lite"/>
    </source>
</evidence>
<comment type="caution">
    <text evidence="2">The sequence shown here is derived from an EMBL/GenBank/DDBJ whole genome shotgun (WGS) entry which is preliminary data.</text>
</comment>
<accession>A0A1Q9BVD2</accession>
<keyword evidence="3" id="KW-1185">Reference proteome</keyword>
<organism evidence="2 3">
    <name type="scientific">Symbiodinium microadriaticum</name>
    <name type="common">Dinoflagellate</name>
    <name type="synonym">Zooxanthella microadriatica</name>
    <dbReference type="NCBI Taxonomy" id="2951"/>
    <lineage>
        <taxon>Eukaryota</taxon>
        <taxon>Sar</taxon>
        <taxon>Alveolata</taxon>
        <taxon>Dinophyceae</taxon>
        <taxon>Suessiales</taxon>
        <taxon>Symbiodiniaceae</taxon>
        <taxon>Symbiodinium</taxon>
    </lineage>
</organism>
<dbReference type="AlphaFoldDB" id="A0A1Q9BVD2"/>
<evidence type="ECO:0000313" key="2">
    <source>
        <dbReference type="EMBL" id="OLP74616.1"/>
    </source>
</evidence>
<dbReference type="EMBL" id="LSRX01003457">
    <property type="protein sequence ID" value="OLP74616.1"/>
    <property type="molecule type" value="Genomic_DNA"/>
</dbReference>
<protein>
    <submittedName>
        <fullName evidence="2">Uncharacterized protein</fullName>
    </submittedName>
</protein>
<feature type="region of interest" description="Disordered" evidence="1">
    <location>
        <begin position="1"/>
        <end position="31"/>
    </location>
</feature>
<feature type="non-terminal residue" evidence="2">
    <location>
        <position position="80"/>
    </location>
</feature>
<proteinExistence type="predicted"/>
<feature type="non-terminal residue" evidence="2">
    <location>
        <position position="1"/>
    </location>
</feature>
<sequence length="80" mass="8938">SSDSAASLRPPRATRGHRPASSCAGTSKFPTRKHLPELGAVPHRSCQRRSHRRRWCAIQWPYCLTCGTIVRLRLAQGIDC</sequence>